<dbReference type="Proteomes" id="UP000032749">
    <property type="component" value="Chromosome"/>
</dbReference>
<evidence type="ECO:0000313" key="2">
    <source>
        <dbReference type="Proteomes" id="UP000032749"/>
    </source>
</evidence>
<name>R4YMP3_OLEAN</name>
<protein>
    <submittedName>
        <fullName evidence="1">Uncharacterized protein</fullName>
    </submittedName>
</protein>
<dbReference type="AlphaFoldDB" id="R4YMP3"/>
<gene>
    <name evidence="1" type="ORF">OLEAN_C18190</name>
</gene>
<evidence type="ECO:0000313" key="1">
    <source>
        <dbReference type="EMBL" id="CCK75995.1"/>
    </source>
</evidence>
<dbReference type="EMBL" id="FO203512">
    <property type="protein sequence ID" value="CCK75995.1"/>
    <property type="molecule type" value="Genomic_DNA"/>
</dbReference>
<reference evidence="1 2" key="1">
    <citation type="journal article" date="2013" name="Nat. Commun.">
        <title>Genome sequence and functional genomic analysis of the oil-degrading bacterium Oleispira antarctica.</title>
        <authorList>
            <person name="Kube M."/>
            <person name="Chernikova T.N."/>
            <person name="Al-Ramahi Y."/>
            <person name="Beloqui A."/>
            <person name="Lopez-Cortez N."/>
            <person name="Guazzaroni M.E."/>
            <person name="Heipieper H.J."/>
            <person name="Klages S."/>
            <person name="Kotsyurbenko O.R."/>
            <person name="Langer I."/>
            <person name="Nechitaylo T.Y."/>
            <person name="Lunsdorf H."/>
            <person name="Fernandez M."/>
            <person name="Juarez S."/>
            <person name="Ciordia S."/>
            <person name="Singer A."/>
            <person name="Kagan O."/>
            <person name="Egorova O."/>
            <person name="Petit P.A."/>
            <person name="Stogios P."/>
            <person name="Kim Y."/>
            <person name="Tchigvintsev A."/>
            <person name="Flick R."/>
            <person name="Denaro R."/>
            <person name="Genovese M."/>
            <person name="Albar J.P."/>
            <person name="Reva O.N."/>
            <person name="Martinez-Gomariz M."/>
            <person name="Tran H."/>
            <person name="Ferrer M."/>
            <person name="Savchenko A."/>
            <person name="Yakunin A.F."/>
            <person name="Yakimov M.M."/>
            <person name="Golyshina O.V."/>
            <person name="Reinhardt R."/>
            <person name="Golyshin P.N."/>
        </authorList>
    </citation>
    <scope>NUCLEOTIDE SEQUENCE [LARGE SCALE GENOMIC DNA]</scope>
</reference>
<keyword evidence="2" id="KW-1185">Reference proteome</keyword>
<organism evidence="1 2">
    <name type="scientific">Oleispira antarctica RB-8</name>
    <dbReference type="NCBI Taxonomy" id="698738"/>
    <lineage>
        <taxon>Bacteria</taxon>
        <taxon>Pseudomonadati</taxon>
        <taxon>Pseudomonadota</taxon>
        <taxon>Gammaproteobacteria</taxon>
        <taxon>Oceanospirillales</taxon>
        <taxon>Oceanospirillaceae</taxon>
        <taxon>Oleispira</taxon>
    </lineage>
</organism>
<accession>R4YMP3</accession>
<dbReference type="KEGG" id="oai:OLEAN_C18190"/>
<dbReference type="STRING" id="698738.OLEAN_C18190"/>
<sequence>MNQQSIDLIKPDATGNKEVAVEINGHRWSFFVPAWSSSRSISGDALNKRYSITGCSRAQYLGLPYAPKRTRSIDNTTAVQAANDELMGTGLTLTWDIAQLPDWVMPNSVFSYQELAVLPVIKKTSQYCWRSAATCDRCRCANG</sequence>
<proteinExistence type="predicted"/>
<dbReference type="HOGENOM" id="CLU_1804242_0_0_6"/>